<dbReference type="InterPro" id="IPR056615">
    <property type="entry name" value="FAZ1_C"/>
</dbReference>
<evidence type="ECO:0000313" key="4">
    <source>
        <dbReference type="Proteomes" id="UP000823674"/>
    </source>
</evidence>
<reference evidence="3 4" key="1">
    <citation type="submission" date="2021-03" db="EMBL/GenBank/DDBJ databases">
        <authorList>
            <person name="King G.J."/>
            <person name="Bancroft I."/>
            <person name="Baten A."/>
            <person name="Bloomfield J."/>
            <person name="Borpatragohain P."/>
            <person name="He Z."/>
            <person name="Irish N."/>
            <person name="Irwin J."/>
            <person name="Liu K."/>
            <person name="Mauleon R.P."/>
            <person name="Moore J."/>
            <person name="Morris R."/>
            <person name="Ostergaard L."/>
            <person name="Wang B."/>
            <person name="Wells R."/>
        </authorList>
    </citation>
    <scope>NUCLEOTIDE SEQUENCE [LARGE SCALE GENOMIC DNA]</scope>
    <source>
        <strain evidence="3">R-o-18</strain>
        <tissue evidence="3">Leaf</tissue>
    </source>
</reference>
<feature type="compositionally biased region" description="Low complexity" evidence="1">
    <location>
        <begin position="53"/>
        <end position="64"/>
    </location>
</feature>
<organism evidence="3 4">
    <name type="scientific">Brassica rapa subsp. trilocularis</name>
    <dbReference type="NCBI Taxonomy" id="1813537"/>
    <lineage>
        <taxon>Eukaryota</taxon>
        <taxon>Viridiplantae</taxon>
        <taxon>Streptophyta</taxon>
        <taxon>Embryophyta</taxon>
        <taxon>Tracheophyta</taxon>
        <taxon>Spermatophyta</taxon>
        <taxon>Magnoliopsida</taxon>
        <taxon>eudicotyledons</taxon>
        <taxon>Gunneridae</taxon>
        <taxon>Pentapetalae</taxon>
        <taxon>rosids</taxon>
        <taxon>malvids</taxon>
        <taxon>Brassicales</taxon>
        <taxon>Brassicaceae</taxon>
        <taxon>Brassiceae</taxon>
        <taxon>Brassica</taxon>
    </lineage>
</organism>
<accession>A0ABQ7M5A8</accession>
<feature type="domain" description="FAZ1 C-terminal region" evidence="2">
    <location>
        <begin position="20"/>
        <end position="50"/>
    </location>
</feature>
<feature type="compositionally biased region" description="Basic and acidic residues" evidence="1">
    <location>
        <begin position="156"/>
        <end position="170"/>
    </location>
</feature>
<feature type="compositionally biased region" description="Basic and acidic residues" evidence="1">
    <location>
        <begin position="86"/>
        <end position="120"/>
    </location>
</feature>
<evidence type="ECO:0000256" key="1">
    <source>
        <dbReference type="SAM" id="MobiDB-lite"/>
    </source>
</evidence>
<evidence type="ECO:0000313" key="3">
    <source>
        <dbReference type="EMBL" id="KAG5393500.1"/>
    </source>
</evidence>
<dbReference type="Proteomes" id="UP000823674">
    <property type="component" value="Chromosome A06"/>
</dbReference>
<sequence length="221" mass="24925">MISEPEKMISEREKMIGEPKKMISEPKKMTSEPEKMIPEPETTIPESEKMIPEPETTIPESETTVPHDDRAQSYKGVVINGNTGQDVRREGDSREYYGKGKGKMFEAPDSKWVKVADRGSRRPSNHHGKYRGDSEGSRPSSGQSRADQGQRVPPQDVREEGEIKNNRDDDTMLPSIEFQLELAKTQAEGTEVIFVRPEPWPLDLIESAGLLINFSACLIHF</sequence>
<keyword evidence="4" id="KW-1185">Reference proteome</keyword>
<feature type="region of interest" description="Disordered" evidence="1">
    <location>
        <begin position="1"/>
        <end position="172"/>
    </location>
</feature>
<proteinExistence type="predicted"/>
<dbReference type="Pfam" id="PF23404">
    <property type="entry name" value="FAZ1_C"/>
    <property type="match status" value="1"/>
</dbReference>
<comment type="caution">
    <text evidence="3">The sequence shown here is derived from an EMBL/GenBank/DDBJ whole genome shotgun (WGS) entry which is preliminary data.</text>
</comment>
<dbReference type="EMBL" id="JADBGQ010000006">
    <property type="protein sequence ID" value="KAG5393500.1"/>
    <property type="molecule type" value="Genomic_DNA"/>
</dbReference>
<evidence type="ECO:0000259" key="2">
    <source>
        <dbReference type="Pfam" id="PF23404"/>
    </source>
</evidence>
<protein>
    <recommendedName>
        <fullName evidence="2">FAZ1 C-terminal region domain-containing protein</fullName>
    </recommendedName>
</protein>
<gene>
    <name evidence="3" type="primary">A06g505550.1_BraROA</name>
    <name evidence="3" type="ORF">IGI04_023463</name>
</gene>
<name>A0ABQ7M5A8_BRACM</name>
<feature type="compositionally biased region" description="Basic and acidic residues" evidence="1">
    <location>
        <begin position="1"/>
        <end position="38"/>
    </location>
</feature>
<feature type="compositionally biased region" description="Polar residues" evidence="1">
    <location>
        <begin position="137"/>
        <end position="147"/>
    </location>
</feature>